<evidence type="ECO:0000259" key="2">
    <source>
        <dbReference type="PROSITE" id="PS50271"/>
    </source>
</evidence>
<organism evidence="3 4">
    <name type="scientific">Ramlibacter humi</name>
    <dbReference type="NCBI Taxonomy" id="2530451"/>
    <lineage>
        <taxon>Bacteria</taxon>
        <taxon>Pseudomonadati</taxon>
        <taxon>Pseudomonadota</taxon>
        <taxon>Betaproteobacteria</taxon>
        <taxon>Burkholderiales</taxon>
        <taxon>Comamonadaceae</taxon>
        <taxon>Ramlibacter</taxon>
    </lineage>
</organism>
<protein>
    <recommendedName>
        <fullName evidence="2">UBP-type domain-containing protein</fullName>
    </recommendedName>
</protein>
<sequence length="117" mass="12774">MSDLSQALDPGALPSGTGCAECLATGQWWLHLRRCAKCGHIGCCDSSPHQHATKHFHETGHYLIRSFEPGEDWFWNYRTQQAMTGPALAGPQSHPAGQPVPGPAGRVPADWERHLHG</sequence>
<dbReference type="Proteomes" id="UP000297839">
    <property type="component" value="Unassembled WGS sequence"/>
</dbReference>
<dbReference type="Gene3D" id="3.30.40.10">
    <property type="entry name" value="Zinc/RING finger domain, C3HC4 (zinc finger)"/>
    <property type="match status" value="1"/>
</dbReference>
<feature type="region of interest" description="Disordered" evidence="1">
    <location>
        <begin position="85"/>
        <end position="117"/>
    </location>
</feature>
<reference evidence="3 4" key="1">
    <citation type="submission" date="2019-03" db="EMBL/GenBank/DDBJ databases">
        <title>Ramlibacter sp. 18x22-1, whole genome shotgun sequence.</title>
        <authorList>
            <person name="Zhang X."/>
            <person name="Feng G."/>
            <person name="Zhu H."/>
        </authorList>
    </citation>
    <scope>NUCLEOTIDE SEQUENCE [LARGE SCALE GENOMIC DNA]</scope>
    <source>
        <strain evidence="3 4">18x22-1</strain>
    </source>
</reference>
<evidence type="ECO:0000256" key="1">
    <source>
        <dbReference type="SAM" id="MobiDB-lite"/>
    </source>
</evidence>
<dbReference type="AlphaFoldDB" id="A0A4Z0BDD4"/>
<dbReference type="EMBL" id="SMLK01000010">
    <property type="protein sequence ID" value="TFY96671.1"/>
    <property type="molecule type" value="Genomic_DNA"/>
</dbReference>
<gene>
    <name evidence="3" type="ORF">EZ216_20010</name>
</gene>
<dbReference type="PROSITE" id="PS50271">
    <property type="entry name" value="ZF_UBP"/>
    <property type="match status" value="1"/>
</dbReference>
<dbReference type="GO" id="GO:0008270">
    <property type="term" value="F:zinc ion binding"/>
    <property type="evidence" value="ECO:0007669"/>
    <property type="project" value="InterPro"/>
</dbReference>
<proteinExistence type="predicted"/>
<dbReference type="RefSeq" id="WP_135251564.1">
    <property type="nucleotide sequence ID" value="NZ_SMLK01000010.1"/>
</dbReference>
<dbReference type="InterPro" id="IPR013083">
    <property type="entry name" value="Znf_RING/FYVE/PHD"/>
</dbReference>
<feature type="domain" description="UBP-type" evidence="2">
    <location>
        <begin position="3"/>
        <end position="106"/>
    </location>
</feature>
<name>A0A4Z0BDD4_9BURK</name>
<comment type="caution">
    <text evidence="3">The sequence shown here is derived from an EMBL/GenBank/DDBJ whole genome shotgun (WGS) entry which is preliminary data.</text>
</comment>
<keyword evidence="4" id="KW-1185">Reference proteome</keyword>
<evidence type="ECO:0000313" key="4">
    <source>
        <dbReference type="Proteomes" id="UP000297839"/>
    </source>
</evidence>
<evidence type="ECO:0000313" key="3">
    <source>
        <dbReference type="EMBL" id="TFY96671.1"/>
    </source>
</evidence>
<dbReference type="InterPro" id="IPR001607">
    <property type="entry name" value="Znf_UBP"/>
</dbReference>
<accession>A0A4Z0BDD4</accession>
<dbReference type="Pfam" id="PF02148">
    <property type="entry name" value="zf-UBP"/>
    <property type="match status" value="1"/>
</dbReference>
<dbReference type="SUPFAM" id="SSF57850">
    <property type="entry name" value="RING/U-box"/>
    <property type="match status" value="1"/>
</dbReference>
<dbReference type="OrthoDB" id="120315at2"/>